<evidence type="ECO:0000256" key="2">
    <source>
        <dbReference type="PROSITE-ProRule" id="PRU00335"/>
    </source>
</evidence>
<protein>
    <recommendedName>
        <fullName evidence="3">HTH tetR-type domain-containing protein</fullName>
    </recommendedName>
</protein>
<dbReference type="InterPro" id="IPR009057">
    <property type="entry name" value="Homeodomain-like_sf"/>
</dbReference>
<gene>
    <name evidence="4" type="ORF">GCM10009775_04970</name>
</gene>
<evidence type="ECO:0000313" key="4">
    <source>
        <dbReference type="EMBL" id="GAA1915491.1"/>
    </source>
</evidence>
<name>A0ABN2P9N6_9MICO</name>
<dbReference type="PROSITE" id="PS50977">
    <property type="entry name" value="HTH_TETR_2"/>
    <property type="match status" value="1"/>
</dbReference>
<dbReference type="InterPro" id="IPR050109">
    <property type="entry name" value="HTH-type_TetR-like_transc_reg"/>
</dbReference>
<dbReference type="Gene3D" id="1.10.357.10">
    <property type="entry name" value="Tetracycline Repressor, domain 2"/>
    <property type="match status" value="1"/>
</dbReference>
<dbReference type="Proteomes" id="UP001501343">
    <property type="component" value="Unassembled WGS sequence"/>
</dbReference>
<accession>A0ABN2P9N6</accession>
<keyword evidence="5" id="KW-1185">Reference proteome</keyword>
<keyword evidence="1 2" id="KW-0238">DNA-binding</keyword>
<dbReference type="PANTHER" id="PTHR30055:SF235">
    <property type="entry name" value="TRANSCRIPTIONAL REGULATORY PROTEIN"/>
    <property type="match status" value="1"/>
</dbReference>
<evidence type="ECO:0000313" key="5">
    <source>
        <dbReference type="Proteomes" id="UP001501343"/>
    </source>
</evidence>
<comment type="caution">
    <text evidence="4">The sequence shown here is derived from an EMBL/GenBank/DDBJ whole genome shotgun (WGS) entry which is preliminary data.</text>
</comment>
<dbReference type="InterPro" id="IPR001647">
    <property type="entry name" value="HTH_TetR"/>
</dbReference>
<reference evidence="4 5" key="1">
    <citation type="journal article" date="2019" name="Int. J. Syst. Evol. Microbiol.">
        <title>The Global Catalogue of Microorganisms (GCM) 10K type strain sequencing project: providing services to taxonomists for standard genome sequencing and annotation.</title>
        <authorList>
            <consortium name="The Broad Institute Genomics Platform"/>
            <consortium name="The Broad Institute Genome Sequencing Center for Infectious Disease"/>
            <person name="Wu L."/>
            <person name="Ma J."/>
        </authorList>
    </citation>
    <scope>NUCLEOTIDE SEQUENCE [LARGE SCALE GENOMIC DNA]</scope>
    <source>
        <strain evidence="4 5">JCM 14900</strain>
    </source>
</reference>
<sequence>MRNVAARAGVGASTLRHYFPTQRALFDAALTQVYVEAMPDERISDTTVPARDRLVQCLIGLLEPFSNETQARRTWQALYETFIAPEATDAARQGYLVIARQAEHRIESWLSILEAEGALPPGDTRTRLHLLMIVVDGLSLDRAFPELHSREEVEASTLRLAVDAVFGAGGERLTDDSPGSVSG</sequence>
<evidence type="ECO:0000259" key="3">
    <source>
        <dbReference type="PROSITE" id="PS50977"/>
    </source>
</evidence>
<comment type="caution">
    <text evidence="2">Lacks conserved residue(s) required for the propagation of feature annotation.</text>
</comment>
<organism evidence="4 5">
    <name type="scientific">Microbacterium aoyamense</name>
    <dbReference type="NCBI Taxonomy" id="344166"/>
    <lineage>
        <taxon>Bacteria</taxon>
        <taxon>Bacillati</taxon>
        <taxon>Actinomycetota</taxon>
        <taxon>Actinomycetes</taxon>
        <taxon>Micrococcales</taxon>
        <taxon>Microbacteriaceae</taxon>
        <taxon>Microbacterium</taxon>
    </lineage>
</organism>
<dbReference type="Pfam" id="PF00440">
    <property type="entry name" value="TetR_N"/>
    <property type="match status" value="1"/>
</dbReference>
<evidence type="ECO:0000256" key="1">
    <source>
        <dbReference type="ARBA" id="ARBA00023125"/>
    </source>
</evidence>
<dbReference type="EMBL" id="BAAAOF010000002">
    <property type="protein sequence ID" value="GAA1915491.1"/>
    <property type="molecule type" value="Genomic_DNA"/>
</dbReference>
<dbReference type="SUPFAM" id="SSF46689">
    <property type="entry name" value="Homeodomain-like"/>
    <property type="match status" value="1"/>
</dbReference>
<dbReference type="PANTHER" id="PTHR30055">
    <property type="entry name" value="HTH-TYPE TRANSCRIPTIONAL REGULATOR RUTR"/>
    <property type="match status" value="1"/>
</dbReference>
<feature type="domain" description="HTH tetR-type" evidence="3">
    <location>
        <begin position="1"/>
        <end position="37"/>
    </location>
</feature>
<proteinExistence type="predicted"/>